<dbReference type="OrthoDB" id="123158at2"/>
<dbReference type="InterPro" id="IPR007138">
    <property type="entry name" value="ABM_dom"/>
</dbReference>
<protein>
    <submittedName>
        <fullName evidence="2">Monooxygenase</fullName>
    </submittedName>
</protein>
<dbReference type="Gene3D" id="3.30.70.100">
    <property type="match status" value="1"/>
</dbReference>
<accession>A0A3G9J5U9</accession>
<dbReference type="SUPFAM" id="SSF54909">
    <property type="entry name" value="Dimeric alpha+beta barrel"/>
    <property type="match status" value="1"/>
</dbReference>
<dbReference type="InParanoid" id="A0A3G9J5U9"/>
<dbReference type="Pfam" id="PF03992">
    <property type="entry name" value="ABM"/>
    <property type="match status" value="1"/>
</dbReference>
<gene>
    <name evidence="2" type="ORF">SG0102_11200</name>
</gene>
<proteinExistence type="predicted"/>
<dbReference type="KEGG" id="ebm:SG0102_11200"/>
<evidence type="ECO:0000313" key="3">
    <source>
        <dbReference type="Proteomes" id="UP000268059"/>
    </source>
</evidence>
<name>A0A3G9J5U9_9FIRM</name>
<feature type="domain" description="ABM" evidence="1">
    <location>
        <begin position="3"/>
        <end position="94"/>
    </location>
</feature>
<organism evidence="2 3">
    <name type="scientific">Intestinibaculum porci</name>
    <dbReference type="NCBI Taxonomy" id="2487118"/>
    <lineage>
        <taxon>Bacteria</taxon>
        <taxon>Bacillati</taxon>
        <taxon>Bacillota</taxon>
        <taxon>Erysipelotrichia</taxon>
        <taxon>Erysipelotrichales</taxon>
        <taxon>Erysipelotrichaceae</taxon>
        <taxon>Intestinibaculum</taxon>
    </lineage>
</organism>
<dbReference type="InterPro" id="IPR011008">
    <property type="entry name" value="Dimeric_a/b-barrel"/>
</dbReference>
<keyword evidence="2" id="KW-0560">Oxidoreductase</keyword>
<reference evidence="2 3" key="1">
    <citation type="submission" date="2018-11" db="EMBL/GenBank/DDBJ databases">
        <title>Novel Erysipelotrichaceae bacterium isolated from small intestine of a swine.</title>
        <authorList>
            <person name="Kim J.S."/>
            <person name="Choe H."/>
            <person name="Lee Y.R."/>
            <person name="Kim K.M."/>
            <person name="Park D.S."/>
        </authorList>
    </citation>
    <scope>NUCLEOTIDE SEQUENCE [LARGE SCALE GENOMIC DNA]</scope>
    <source>
        <strain evidence="2 3">SG0102</strain>
    </source>
</reference>
<dbReference type="AlphaFoldDB" id="A0A3G9J5U9"/>
<dbReference type="PROSITE" id="PS51725">
    <property type="entry name" value="ABM"/>
    <property type="match status" value="1"/>
</dbReference>
<dbReference type="EMBL" id="AP019309">
    <property type="protein sequence ID" value="BBH26186.1"/>
    <property type="molecule type" value="Genomic_DNA"/>
</dbReference>
<evidence type="ECO:0000313" key="2">
    <source>
        <dbReference type="EMBL" id="BBH26186.1"/>
    </source>
</evidence>
<dbReference type="Proteomes" id="UP000268059">
    <property type="component" value="Chromosome"/>
</dbReference>
<keyword evidence="3" id="KW-1185">Reference proteome</keyword>
<evidence type="ECO:0000259" key="1">
    <source>
        <dbReference type="PROSITE" id="PS51725"/>
    </source>
</evidence>
<dbReference type="GO" id="GO:0004497">
    <property type="term" value="F:monooxygenase activity"/>
    <property type="evidence" value="ECO:0007669"/>
    <property type="project" value="UniProtKB-KW"/>
</dbReference>
<dbReference type="RefSeq" id="WP_125119085.1">
    <property type="nucleotide sequence ID" value="NZ_AP019309.1"/>
</dbReference>
<sequence>MAITVNIYYHGQSGQAQAFAKEMISRGIVEGIRKEKGNLRYDYFIPFDDPDTILLIDSWTSQEAIDHHHQSPWMAKIMTLREKYDLTMDVERFISDDEIPEYDQSFIRK</sequence>
<keyword evidence="2" id="KW-0503">Monooxygenase</keyword>